<proteinExistence type="predicted"/>
<protein>
    <recommendedName>
        <fullName evidence="4">Lipoprotein</fullName>
    </recommendedName>
</protein>
<dbReference type="Proteomes" id="UP001549055">
    <property type="component" value="Unassembled WGS sequence"/>
</dbReference>
<keyword evidence="1" id="KW-0732">Signal</keyword>
<evidence type="ECO:0000256" key="1">
    <source>
        <dbReference type="SAM" id="SignalP"/>
    </source>
</evidence>
<reference evidence="2 3" key="1">
    <citation type="submission" date="2024-06" db="EMBL/GenBank/DDBJ databases">
        <title>Genomic Encyclopedia of Type Strains, Phase IV (KMG-IV): sequencing the most valuable type-strain genomes for metagenomic binning, comparative biology and taxonomic classification.</title>
        <authorList>
            <person name="Goeker M."/>
        </authorList>
    </citation>
    <scope>NUCLEOTIDE SEQUENCE [LARGE SCALE GENOMIC DNA]</scope>
    <source>
        <strain evidence="2 3">DSM 15349</strain>
    </source>
</reference>
<dbReference type="PROSITE" id="PS51257">
    <property type="entry name" value="PROKAR_LIPOPROTEIN"/>
    <property type="match status" value="1"/>
</dbReference>
<evidence type="ECO:0008006" key="4">
    <source>
        <dbReference type="Google" id="ProtNLM"/>
    </source>
</evidence>
<dbReference type="RefSeq" id="WP_354280260.1">
    <property type="nucleotide sequence ID" value="NZ_JBEPMK010000002.1"/>
</dbReference>
<gene>
    <name evidence="2" type="ORF">ABID27_000685</name>
</gene>
<evidence type="ECO:0000313" key="2">
    <source>
        <dbReference type="EMBL" id="MET3644063.1"/>
    </source>
</evidence>
<feature type="chain" id="PRO_5046396505" description="Lipoprotein" evidence="1">
    <location>
        <begin position="20"/>
        <end position="136"/>
    </location>
</feature>
<feature type="signal peptide" evidence="1">
    <location>
        <begin position="1"/>
        <end position="19"/>
    </location>
</feature>
<keyword evidence="3" id="KW-1185">Reference proteome</keyword>
<organism evidence="2 3">
    <name type="scientific">Streptococcus gallinaceus</name>
    <dbReference type="NCBI Taxonomy" id="165758"/>
    <lineage>
        <taxon>Bacteria</taxon>
        <taxon>Bacillati</taxon>
        <taxon>Bacillota</taxon>
        <taxon>Bacilli</taxon>
        <taxon>Lactobacillales</taxon>
        <taxon>Streptococcaceae</taxon>
        <taxon>Streptococcus</taxon>
    </lineage>
</organism>
<evidence type="ECO:0000313" key="3">
    <source>
        <dbReference type="Proteomes" id="UP001549055"/>
    </source>
</evidence>
<dbReference type="EMBL" id="JBEPMK010000002">
    <property type="protein sequence ID" value="MET3644063.1"/>
    <property type="molecule type" value="Genomic_DNA"/>
</dbReference>
<accession>A0ABV2JJH2</accession>
<comment type="caution">
    <text evidence="2">The sequence shown here is derived from an EMBL/GenBank/DDBJ whole genome shotgun (WGS) entry which is preliminary data.</text>
</comment>
<sequence length="136" mass="15517">MKKKFILLGALLTCFLVTACSISKTKSPKVQPVESITVFDADGNKLFKRTEKEILDRFSDYASDTEVDGSDLLEKMPADAVVAYRYVYKTDPGRELVMRSYVNKDILFVEGLPIVGDVRIKLEKESADWFRNPQNW</sequence>
<name>A0ABV2JJH2_9STRE</name>